<dbReference type="EMBL" id="LRQB01000085">
    <property type="protein sequence ID" value="KXA18952.1"/>
    <property type="molecule type" value="Genomic_DNA"/>
</dbReference>
<dbReference type="PANTHER" id="PTHR30595">
    <property type="entry name" value="GLPR-RELATED TRANSCRIPTIONAL REPRESSOR"/>
    <property type="match status" value="1"/>
</dbReference>
<dbReference type="Pfam" id="PF04326">
    <property type="entry name" value="SLFN_AlbA_2"/>
    <property type="match status" value="1"/>
</dbReference>
<dbReference type="Gene3D" id="3.30.565.60">
    <property type="match status" value="1"/>
</dbReference>
<dbReference type="Pfam" id="PF13749">
    <property type="entry name" value="HATPase_c_4"/>
    <property type="match status" value="1"/>
</dbReference>
<reference evidence="2 3" key="1">
    <citation type="submission" date="2016-01" db="EMBL/GenBank/DDBJ databases">
        <authorList>
            <person name="Oliw E.H."/>
        </authorList>
    </citation>
    <scope>NUCLEOTIDE SEQUENCE [LARGE SCALE GENOMIC DNA]</scope>
    <source>
        <strain evidence="2 3">PSS_7772B</strain>
    </source>
</reference>
<dbReference type="Proteomes" id="UP000070687">
    <property type="component" value="Unassembled WGS sequence"/>
</dbReference>
<dbReference type="Gene3D" id="3.30.950.30">
    <property type="entry name" value="Schlafen, AAA domain"/>
    <property type="match status" value="1"/>
</dbReference>
<dbReference type="PANTHER" id="PTHR30595:SF6">
    <property type="entry name" value="SCHLAFEN ALBA-2 DOMAIN-CONTAINING PROTEIN"/>
    <property type="match status" value="1"/>
</dbReference>
<accession>A0A133NRM2</accession>
<dbReference type="OrthoDB" id="9805115at2"/>
<dbReference type="InterPro" id="IPR007421">
    <property type="entry name" value="Schlafen_AlbA_2_dom"/>
</dbReference>
<feature type="domain" description="Schlafen AlbA-2" evidence="1">
    <location>
        <begin position="14"/>
        <end position="129"/>
    </location>
</feature>
<dbReference type="Gene3D" id="1.10.10.10">
    <property type="entry name" value="Winged helix-like DNA-binding domain superfamily/Winged helix DNA-binding domain"/>
    <property type="match status" value="1"/>
</dbReference>
<dbReference type="InterPro" id="IPR036388">
    <property type="entry name" value="WH-like_DNA-bd_sf"/>
</dbReference>
<dbReference type="RefSeq" id="WP_064347689.1">
    <property type="nucleotide sequence ID" value="NZ_KQ956873.1"/>
</dbReference>
<evidence type="ECO:0000259" key="1">
    <source>
        <dbReference type="Pfam" id="PF04326"/>
    </source>
</evidence>
<dbReference type="AlphaFoldDB" id="A0A133NRM2"/>
<name>A0A133NRM2_GARVA</name>
<sequence length="476" mass="55320">MEEYKIEDIKDLKEGQYFDRKSARIKPKDILKHVIAFANADGGTLAIGIDDNGELSGTNYTEAHSLDEYELAIQQDIIGQPSIDYSKLDYESKDGKNALFIIHIDCSKNKLIKNRSEEVYLRIGDKSVKQNYSQIKQLEYAKGERLFEDNLIPDANLADLDEQLLNEYKKQLNCEHLPNQQVLEARGFMHQGQLTAASILMFGKNPSYYFPQARLRFLRYEGTHRETGARMNIVKDQTFDGPIPTIIRQSQTAIRAQLREFEYLGNDGRFKVVPEYPEFAWFEGIVNAVAHRDYSLRGDYIRVSMFDDRFEIFSPGSLPDIVTLENMRHTRYARNPRIARALVNFGWVRELNEGINRIYEEMAEFYLNDPQYSQQNPYSLLLTLENNYASRQMRMDDHINELEEKLNNGEFNENERKILAYSYSNDRITVKTAANLINMSEATARKLLRGLANKHALLWHGNSKLDPKQYYARIKD</sequence>
<gene>
    <name evidence="2" type="ORF">HMPREF3208_01309</name>
</gene>
<dbReference type="InterPro" id="IPR038475">
    <property type="entry name" value="RecG_C_sf"/>
</dbReference>
<dbReference type="InterPro" id="IPR038461">
    <property type="entry name" value="Schlafen_AlbA_2_dom_sf"/>
</dbReference>
<organism evidence="2 3">
    <name type="scientific">Gardnerella vaginalis</name>
    <dbReference type="NCBI Taxonomy" id="2702"/>
    <lineage>
        <taxon>Bacteria</taxon>
        <taxon>Bacillati</taxon>
        <taxon>Actinomycetota</taxon>
        <taxon>Actinomycetes</taxon>
        <taxon>Bifidobacteriales</taxon>
        <taxon>Bifidobacteriaceae</taxon>
        <taxon>Gardnerella</taxon>
    </lineage>
</organism>
<protein>
    <submittedName>
        <fullName evidence="2">Divergent AAA domain protein</fullName>
    </submittedName>
</protein>
<comment type="caution">
    <text evidence="2">The sequence shown here is derived from an EMBL/GenBank/DDBJ whole genome shotgun (WGS) entry which is preliminary data.</text>
</comment>
<proteinExistence type="predicted"/>
<dbReference type="PATRIC" id="fig|2702.100.peg.1292"/>
<evidence type="ECO:0000313" key="2">
    <source>
        <dbReference type="EMBL" id="KXA18952.1"/>
    </source>
</evidence>
<evidence type="ECO:0000313" key="3">
    <source>
        <dbReference type="Proteomes" id="UP000070687"/>
    </source>
</evidence>